<organism evidence="4 5">
    <name type="scientific">Mesorhizobium album</name>
    <dbReference type="NCBI Taxonomy" id="3072314"/>
    <lineage>
        <taxon>Bacteria</taxon>
        <taxon>Pseudomonadati</taxon>
        <taxon>Pseudomonadota</taxon>
        <taxon>Alphaproteobacteria</taxon>
        <taxon>Hyphomicrobiales</taxon>
        <taxon>Phyllobacteriaceae</taxon>
        <taxon>Mesorhizobium</taxon>
    </lineage>
</organism>
<keyword evidence="2" id="KW-0472">Membrane</keyword>
<dbReference type="Proteomes" id="UP001287059">
    <property type="component" value="Unassembled WGS sequence"/>
</dbReference>
<keyword evidence="2" id="KW-0812">Transmembrane</keyword>
<evidence type="ECO:0000259" key="3">
    <source>
        <dbReference type="Pfam" id="PF04945"/>
    </source>
</evidence>
<evidence type="ECO:0000313" key="4">
    <source>
        <dbReference type="EMBL" id="MDX8477932.1"/>
    </source>
</evidence>
<accession>A0ABU4XT95</accession>
<feature type="transmembrane region" description="Helical" evidence="2">
    <location>
        <begin position="6"/>
        <end position="22"/>
    </location>
</feature>
<gene>
    <name evidence="4" type="ORF">RFN28_05470</name>
</gene>
<comment type="caution">
    <text evidence="4">The sequence shown here is derived from an EMBL/GenBank/DDBJ whole genome shotgun (WGS) entry which is preliminary data.</text>
</comment>
<dbReference type="InterPro" id="IPR007029">
    <property type="entry name" value="YHS_dom"/>
</dbReference>
<evidence type="ECO:0000256" key="2">
    <source>
        <dbReference type="SAM" id="Phobius"/>
    </source>
</evidence>
<feature type="region of interest" description="Disordered" evidence="1">
    <location>
        <begin position="106"/>
        <end position="131"/>
    </location>
</feature>
<keyword evidence="2" id="KW-1133">Transmembrane helix</keyword>
<evidence type="ECO:0000256" key="1">
    <source>
        <dbReference type="SAM" id="MobiDB-lite"/>
    </source>
</evidence>
<evidence type="ECO:0000313" key="5">
    <source>
        <dbReference type="Proteomes" id="UP001287059"/>
    </source>
</evidence>
<feature type="region of interest" description="Disordered" evidence="1">
    <location>
        <begin position="39"/>
        <end position="64"/>
    </location>
</feature>
<dbReference type="EMBL" id="JAVIIW010000004">
    <property type="protein sequence ID" value="MDX8477932.1"/>
    <property type="molecule type" value="Genomic_DNA"/>
</dbReference>
<reference evidence="4 5" key="1">
    <citation type="submission" date="2023-08" db="EMBL/GenBank/DDBJ databases">
        <title>Implementing the SeqCode for naming new Mesorhizobium species isolated from Vachellia karroo root nodules.</title>
        <authorList>
            <person name="Van Lill M."/>
        </authorList>
    </citation>
    <scope>NUCLEOTIDE SEQUENCE [LARGE SCALE GENOMIC DNA]</scope>
    <source>
        <strain evidence="4 5">VK24D</strain>
    </source>
</reference>
<feature type="compositionally biased region" description="Basic and acidic residues" evidence="1">
    <location>
        <begin position="40"/>
        <end position="57"/>
    </location>
</feature>
<proteinExistence type="predicted"/>
<dbReference type="Pfam" id="PF04945">
    <property type="entry name" value="YHS"/>
    <property type="match status" value="1"/>
</dbReference>
<sequence length="131" mass="14156">MNFWSQNWLWILIGLGVVFFVFRGGHGFGHMRHSGYGGHHGHDGHGDGDGWNQDRRPGAVSQTVGAAVDPVSGAAVRTGSALTSLYQGRVYYFASKDNRDRFEAAPNEFAGKASGIELGGPPERPRRRGGC</sequence>
<keyword evidence="5" id="KW-1185">Reference proteome</keyword>
<name>A0ABU4XT95_9HYPH</name>
<feature type="domain" description="YHS" evidence="3">
    <location>
        <begin position="68"/>
        <end position="112"/>
    </location>
</feature>
<protein>
    <submittedName>
        <fullName evidence="4">YHS domain-containing protein</fullName>
    </submittedName>
</protein>